<reference evidence="1" key="1">
    <citation type="submission" date="2021-01" db="EMBL/GenBank/DDBJ databases">
        <authorList>
            <consortium name="Genoscope - CEA"/>
            <person name="William W."/>
        </authorList>
    </citation>
    <scope>NUCLEOTIDE SEQUENCE</scope>
</reference>
<name>A0A8S1M9F0_PARPR</name>
<evidence type="ECO:0000313" key="2">
    <source>
        <dbReference type="Proteomes" id="UP000688137"/>
    </source>
</evidence>
<comment type="caution">
    <text evidence="1">The sequence shown here is derived from an EMBL/GenBank/DDBJ whole genome shotgun (WGS) entry which is preliminary data.</text>
</comment>
<evidence type="ECO:0000313" key="1">
    <source>
        <dbReference type="EMBL" id="CAD8076419.1"/>
    </source>
</evidence>
<dbReference type="CDD" id="cd02208">
    <property type="entry name" value="cupin_RmlC-like"/>
    <property type="match status" value="1"/>
</dbReference>
<keyword evidence="2" id="KW-1185">Reference proteome</keyword>
<proteinExistence type="predicted"/>
<dbReference type="PANTHER" id="PTHR43212">
    <property type="entry name" value="QUERCETIN 2,3-DIOXYGENASE"/>
    <property type="match status" value="1"/>
</dbReference>
<protein>
    <submittedName>
        <fullName evidence="1">Uncharacterized protein</fullName>
    </submittedName>
</protein>
<dbReference type="OMA" id="ISIVIWR"/>
<dbReference type="EMBL" id="CAJJDM010000057">
    <property type="protein sequence ID" value="CAD8076419.1"/>
    <property type="molecule type" value="Genomic_DNA"/>
</dbReference>
<dbReference type="InterPro" id="IPR012093">
    <property type="entry name" value="Pirin"/>
</dbReference>
<organism evidence="1 2">
    <name type="scientific">Paramecium primaurelia</name>
    <dbReference type="NCBI Taxonomy" id="5886"/>
    <lineage>
        <taxon>Eukaryota</taxon>
        <taxon>Sar</taxon>
        <taxon>Alveolata</taxon>
        <taxon>Ciliophora</taxon>
        <taxon>Intramacronucleata</taxon>
        <taxon>Oligohymenophorea</taxon>
        <taxon>Peniculida</taxon>
        <taxon>Parameciidae</taxon>
        <taxon>Paramecium</taxon>
    </lineage>
</organism>
<sequence>MLQNLIQEFVHTQFTLRPQLYQRCGFEARYFFNFGEHCDPRHQLPISIVIWRLPPGEQLKQATHSQNDIITYILKGQYRQDNSISENQSFKEGDAIQYICGNDNSYHRDSNNSQDVSEILQIFIQNIDVQRDTYQQIYKQNQIIRNEKYYEMCILEGDSIIDNTNFTFLIIINLDEALLTIDEKQNLRKYECQYFNTLSKIKISGNKYIVIKLL</sequence>
<dbReference type="Proteomes" id="UP000688137">
    <property type="component" value="Unassembled WGS sequence"/>
</dbReference>
<accession>A0A8S1M9F0</accession>
<dbReference type="AlphaFoldDB" id="A0A8S1M9F0"/>
<dbReference type="PANTHER" id="PTHR43212:SF3">
    <property type="entry name" value="QUERCETIN 2,3-DIOXYGENASE"/>
    <property type="match status" value="1"/>
</dbReference>
<gene>
    <name evidence="1" type="ORF">PPRIM_AZ9-3.1.T0560098</name>
</gene>